<dbReference type="PANTHER" id="PTHR32039">
    <property type="entry name" value="MAGNESIUM-CHELATASE SUBUNIT CHLI"/>
    <property type="match status" value="1"/>
</dbReference>
<name>A0A8D5FSB0_9BACT</name>
<dbReference type="GO" id="GO:0005524">
    <property type="term" value="F:ATP binding"/>
    <property type="evidence" value="ECO:0007669"/>
    <property type="project" value="InterPro"/>
</dbReference>
<dbReference type="Pfam" id="PF13335">
    <property type="entry name" value="Mg_chelatase_C"/>
    <property type="match status" value="1"/>
</dbReference>
<feature type="domain" description="Magnesium chelatase ChlI-like catalytic" evidence="1">
    <location>
        <begin position="2"/>
        <end position="31"/>
    </location>
</feature>
<dbReference type="AlphaFoldDB" id="A0A8D5FSB0"/>
<accession>A0A8D5FSB0</accession>
<dbReference type="InterPro" id="IPR045006">
    <property type="entry name" value="CHLI-like"/>
</dbReference>
<dbReference type="KEGG" id="dbk:DGMP_14970"/>
<dbReference type="EMBL" id="AP024086">
    <property type="protein sequence ID" value="BCL60804.1"/>
    <property type="molecule type" value="Genomic_DNA"/>
</dbReference>
<evidence type="ECO:0000313" key="4">
    <source>
        <dbReference type="Proteomes" id="UP000826725"/>
    </source>
</evidence>
<evidence type="ECO:0000259" key="2">
    <source>
        <dbReference type="Pfam" id="PF13335"/>
    </source>
</evidence>
<evidence type="ECO:0008006" key="5">
    <source>
        <dbReference type="Google" id="ProtNLM"/>
    </source>
</evidence>
<dbReference type="PANTHER" id="PTHR32039:SF7">
    <property type="entry name" value="COMPETENCE PROTEIN COMM"/>
    <property type="match status" value="1"/>
</dbReference>
<gene>
    <name evidence="3" type="ORF">DGMP_14970</name>
</gene>
<evidence type="ECO:0000259" key="1">
    <source>
        <dbReference type="Pfam" id="PF01078"/>
    </source>
</evidence>
<dbReference type="InterPro" id="IPR000523">
    <property type="entry name" value="Mg_chelatse_chII-like_cat_dom"/>
</dbReference>
<dbReference type="Proteomes" id="UP000826725">
    <property type="component" value="Chromosome"/>
</dbReference>
<organism evidence="3 4">
    <name type="scientific">Desulfomarina profundi</name>
    <dbReference type="NCBI Taxonomy" id="2772557"/>
    <lineage>
        <taxon>Bacteria</taxon>
        <taxon>Pseudomonadati</taxon>
        <taxon>Thermodesulfobacteriota</taxon>
        <taxon>Desulfobulbia</taxon>
        <taxon>Desulfobulbales</taxon>
        <taxon>Desulfobulbaceae</taxon>
        <taxon>Desulfomarina</taxon>
    </lineage>
</organism>
<dbReference type="Pfam" id="PF01078">
    <property type="entry name" value="Mg_chelatase"/>
    <property type="match status" value="1"/>
</dbReference>
<sequence>MQIHKYESRISGPLLDRIDIHLEVPALNYNEISSNEQTETSLQVKARVDAARTIQKKRFGDWPAVYCNSQMNSRQVEQFCKTDAASSALLEKSVDRLGLSARAYHRILKIARTIADMDGRESIGANHIAEAIQYRRLA</sequence>
<protein>
    <recommendedName>
        <fullName evidence="5">Mg chelatase-related protein C-terminal domain-containing protein</fullName>
    </recommendedName>
</protein>
<evidence type="ECO:0000313" key="3">
    <source>
        <dbReference type="EMBL" id="BCL60804.1"/>
    </source>
</evidence>
<keyword evidence="4" id="KW-1185">Reference proteome</keyword>
<dbReference type="InterPro" id="IPR025158">
    <property type="entry name" value="Mg_chelat-rel_C"/>
</dbReference>
<feature type="domain" description="Mg chelatase-related protein C-terminal" evidence="2">
    <location>
        <begin position="39"/>
        <end position="135"/>
    </location>
</feature>
<proteinExistence type="predicted"/>
<reference evidence="3" key="1">
    <citation type="submission" date="2020-09" db="EMBL/GenBank/DDBJ databases">
        <title>Desulfogranum mesoprofundum gen. nov., sp. nov., a novel mesophilic, sulfate-reducing chemolithoautotroph isolated from a deep-sea hydrothermal vent chimney in the Suiyo Seamount.</title>
        <authorList>
            <person name="Hashimoto Y."/>
            <person name="Nakagawa S."/>
        </authorList>
    </citation>
    <scope>NUCLEOTIDE SEQUENCE</scope>
    <source>
        <strain evidence="3">KT2</strain>
    </source>
</reference>